<proteinExistence type="predicted"/>
<dbReference type="SUPFAM" id="SSF51430">
    <property type="entry name" value="NAD(P)-linked oxidoreductase"/>
    <property type="match status" value="1"/>
</dbReference>
<dbReference type="EMBL" id="JBEPBX010000039">
    <property type="protein sequence ID" value="MER6617542.1"/>
    <property type="molecule type" value="Genomic_DNA"/>
</dbReference>
<dbReference type="Pfam" id="PF00248">
    <property type="entry name" value="Aldo_ket_red"/>
    <property type="match status" value="1"/>
</dbReference>
<dbReference type="PANTHER" id="PTHR43312:SF1">
    <property type="entry name" value="NADP-DEPENDENT OXIDOREDUCTASE DOMAIN-CONTAINING PROTEIN"/>
    <property type="match status" value="1"/>
</dbReference>
<protein>
    <submittedName>
        <fullName evidence="2">Aldo/keto reductase</fullName>
    </submittedName>
</protein>
<dbReference type="PANTHER" id="PTHR43312">
    <property type="entry name" value="D-THREO-ALDOSE 1-DEHYDROGENASE"/>
    <property type="match status" value="1"/>
</dbReference>
<dbReference type="Gene3D" id="3.20.20.100">
    <property type="entry name" value="NADP-dependent oxidoreductase domain"/>
    <property type="match status" value="1"/>
</dbReference>
<keyword evidence="3" id="KW-1185">Reference proteome</keyword>
<dbReference type="InterPro" id="IPR023210">
    <property type="entry name" value="NADP_OxRdtase_dom"/>
</dbReference>
<feature type="domain" description="NADP-dependent oxidoreductase" evidence="1">
    <location>
        <begin position="10"/>
        <end position="60"/>
    </location>
</feature>
<gene>
    <name evidence="2" type="ORF">ABT276_30300</name>
</gene>
<evidence type="ECO:0000259" key="1">
    <source>
        <dbReference type="Pfam" id="PF00248"/>
    </source>
</evidence>
<dbReference type="RefSeq" id="WP_351978605.1">
    <property type="nucleotide sequence ID" value="NZ_JBEPBX010000039.1"/>
</dbReference>
<sequence length="60" mass="6447">MAEFYGDRGEAESIRTIHEAVDLGMDFLDTADMYGAGLSEEIVGRGLAGGLRDRVVLATK</sequence>
<name>A0ABV1V4U1_9ACTN</name>
<evidence type="ECO:0000313" key="3">
    <source>
        <dbReference type="Proteomes" id="UP001445472"/>
    </source>
</evidence>
<dbReference type="Proteomes" id="UP001445472">
    <property type="component" value="Unassembled WGS sequence"/>
</dbReference>
<dbReference type="InterPro" id="IPR036812">
    <property type="entry name" value="NAD(P)_OxRdtase_dom_sf"/>
</dbReference>
<dbReference type="InterPro" id="IPR053135">
    <property type="entry name" value="AKR2_Oxidoreductase"/>
</dbReference>
<accession>A0ABV1V4U1</accession>
<evidence type="ECO:0000313" key="2">
    <source>
        <dbReference type="EMBL" id="MER6617542.1"/>
    </source>
</evidence>
<comment type="caution">
    <text evidence="2">The sequence shown here is derived from an EMBL/GenBank/DDBJ whole genome shotgun (WGS) entry which is preliminary data.</text>
</comment>
<organism evidence="2 3">
    <name type="scientific">Streptomyces xantholiticus</name>
    <dbReference type="NCBI Taxonomy" id="68285"/>
    <lineage>
        <taxon>Bacteria</taxon>
        <taxon>Bacillati</taxon>
        <taxon>Actinomycetota</taxon>
        <taxon>Actinomycetes</taxon>
        <taxon>Kitasatosporales</taxon>
        <taxon>Streptomycetaceae</taxon>
        <taxon>Streptomyces</taxon>
    </lineage>
</organism>
<reference evidence="2 3" key="1">
    <citation type="submission" date="2024-06" db="EMBL/GenBank/DDBJ databases">
        <title>The Natural Products Discovery Center: Release of the First 8490 Sequenced Strains for Exploring Actinobacteria Biosynthetic Diversity.</title>
        <authorList>
            <person name="Kalkreuter E."/>
            <person name="Kautsar S.A."/>
            <person name="Yang D."/>
            <person name="Bader C.D."/>
            <person name="Teijaro C.N."/>
            <person name="Fluegel L."/>
            <person name="Davis C.M."/>
            <person name="Simpson J.R."/>
            <person name="Lauterbach L."/>
            <person name="Steele A.D."/>
            <person name="Gui C."/>
            <person name="Meng S."/>
            <person name="Li G."/>
            <person name="Viehrig K."/>
            <person name="Ye F."/>
            <person name="Su P."/>
            <person name="Kiefer A.F."/>
            <person name="Nichols A."/>
            <person name="Cepeda A.J."/>
            <person name="Yan W."/>
            <person name="Fan B."/>
            <person name="Jiang Y."/>
            <person name="Adhikari A."/>
            <person name="Zheng C.-J."/>
            <person name="Schuster L."/>
            <person name="Cowan T.M."/>
            <person name="Smanski M.J."/>
            <person name="Chevrette M.G."/>
            <person name="De Carvalho L.P.S."/>
            <person name="Shen B."/>
        </authorList>
    </citation>
    <scope>NUCLEOTIDE SEQUENCE [LARGE SCALE GENOMIC DNA]</scope>
    <source>
        <strain evidence="2 3">NPDC000837</strain>
    </source>
</reference>